<evidence type="ECO:0000256" key="1">
    <source>
        <dbReference type="SAM" id="MobiDB-lite"/>
    </source>
</evidence>
<name>A0A445F7E2_GLYSO</name>
<sequence>MVSLKADKPVCTQLFGQGEKDEAVPKASDGASSKSKSKGPASKSATKKVPVQKPQESKKKGKGGKSSAKH</sequence>
<evidence type="ECO:0000313" key="2">
    <source>
        <dbReference type="EMBL" id="RZB44609.1"/>
    </source>
</evidence>
<keyword evidence="3" id="KW-1185">Reference proteome</keyword>
<feature type="compositionally biased region" description="Basic residues" evidence="1">
    <location>
        <begin position="59"/>
        <end position="70"/>
    </location>
</feature>
<accession>A0A445F7E2</accession>
<feature type="compositionally biased region" description="Low complexity" evidence="1">
    <location>
        <begin position="25"/>
        <end position="48"/>
    </location>
</feature>
<reference evidence="2 3" key="1">
    <citation type="submission" date="2018-09" db="EMBL/GenBank/DDBJ databases">
        <title>A high-quality reference genome of wild soybean provides a powerful tool to mine soybean genomes.</title>
        <authorList>
            <person name="Xie M."/>
            <person name="Chung C.Y.L."/>
            <person name="Li M.-W."/>
            <person name="Wong F.-L."/>
            <person name="Chan T.-F."/>
            <person name="Lam H.-M."/>
        </authorList>
    </citation>
    <scope>NUCLEOTIDE SEQUENCE [LARGE SCALE GENOMIC DNA]</scope>
    <source>
        <strain evidence="3">cv. W05</strain>
        <tissue evidence="2">Hypocotyl of etiolated seedlings</tissue>
    </source>
</reference>
<dbReference type="EMBL" id="QZWG01000020">
    <property type="protein sequence ID" value="RZB44609.1"/>
    <property type="molecule type" value="Genomic_DNA"/>
</dbReference>
<dbReference type="Proteomes" id="UP000289340">
    <property type="component" value="Chromosome 20"/>
</dbReference>
<gene>
    <name evidence="2" type="ORF">D0Y65_054506</name>
</gene>
<dbReference type="AlphaFoldDB" id="A0A445F7E2"/>
<proteinExistence type="predicted"/>
<organism evidence="2 3">
    <name type="scientific">Glycine soja</name>
    <name type="common">Wild soybean</name>
    <dbReference type="NCBI Taxonomy" id="3848"/>
    <lineage>
        <taxon>Eukaryota</taxon>
        <taxon>Viridiplantae</taxon>
        <taxon>Streptophyta</taxon>
        <taxon>Embryophyta</taxon>
        <taxon>Tracheophyta</taxon>
        <taxon>Spermatophyta</taxon>
        <taxon>Magnoliopsida</taxon>
        <taxon>eudicotyledons</taxon>
        <taxon>Gunneridae</taxon>
        <taxon>Pentapetalae</taxon>
        <taxon>rosids</taxon>
        <taxon>fabids</taxon>
        <taxon>Fabales</taxon>
        <taxon>Fabaceae</taxon>
        <taxon>Papilionoideae</taxon>
        <taxon>50 kb inversion clade</taxon>
        <taxon>NPAAA clade</taxon>
        <taxon>indigoferoid/millettioid clade</taxon>
        <taxon>Phaseoleae</taxon>
        <taxon>Glycine</taxon>
        <taxon>Glycine subgen. Soja</taxon>
    </lineage>
</organism>
<feature type="region of interest" description="Disordered" evidence="1">
    <location>
        <begin position="1"/>
        <end position="70"/>
    </location>
</feature>
<evidence type="ECO:0000313" key="3">
    <source>
        <dbReference type="Proteomes" id="UP000289340"/>
    </source>
</evidence>
<protein>
    <submittedName>
        <fullName evidence="2">Uncharacterized protein</fullName>
    </submittedName>
</protein>
<comment type="caution">
    <text evidence="2">The sequence shown here is derived from an EMBL/GenBank/DDBJ whole genome shotgun (WGS) entry which is preliminary data.</text>
</comment>
<dbReference type="PANTHER" id="PTHR35831">
    <property type="entry name" value="OS01G0642200 PROTEIN"/>
    <property type="match status" value="1"/>
</dbReference>
<dbReference type="PANTHER" id="PTHR35831:SF1">
    <property type="match status" value="1"/>
</dbReference>